<keyword evidence="2" id="KW-0238">DNA-binding</keyword>
<protein>
    <submittedName>
        <fullName evidence="2">DNA-binding protein</fullName>
    </submittedName>
</protein>
<reference evidence="2" key="1">
    <citation type="submission" date="2023-02" db="EMBL/GenBank/DDBJ databases">
        <title>Tahibacter soli sp. nov. isolated from soil.</title>
        <authorList>
            <person name="Baek J.H."/>
            <person name="Lee J.K."/>
            <person name="Choi D.G."/>
            <person name="Jeon C.O."/>
        </authorList>
    </citation>
    <scope>NUCLEOTIDE SEQUENCE</scope>
    <source>
        <strain evidence="2">BL</strain>
    </source>
</reference>
<dbReference type="GO" id="GO:0003677">
    <property type="term" value="F:DNA binding"/>
    <property type="evidence" value="ECO:0007669"/>
    <property type="project" value="UniProtKB-KW"/>
</dbReference>
<feature type="region of interest" description="Disordered" evidence="1">
    <location>
        <begin position="63"/>
        <end position="85"/>
    </location>
</feature>
<comment type="caution">
    <text evidence="2">The sequence shown here is derived from an EMBL/GenBank/DDBJ whole genome shotgun (WGS) entry which is preliminary data.</text>
</comment>
<dbReference type="Proteomes" id="UP001139971">
    <property type="component" value="Unassembled WGS sequence"/>
</dbReference>
<organism evidence="2 3">
    <name type="scientific">Tahibacter soli</name>
    <dbReference type="NCBI Taxonomy" id="2983605"/>
    <lineage>
        <taxon>Bacteria</taxon>
        <taxon>Pseudomonadati</taxon>
        <taxon>Pseudomonadota</taxon>
        <taxon>Gammaproteobacteria</taxon>
        <taxon>Lysobacterales</taxon>
        <taxon>Rhodanobacteraceae</taxon>
        <taxon>Tahibacter</taxon>
    </lineage>
</organism>
<gene>
    <name evidence="2" type="ORF">OD750_006825</name>
</gene>
<accession>A0A9X3YIQ7</accession>
<dbReference type="NCBIfam" id="TIGR04111">
    <property type="entry name" value="BcepMu_gp16"/>
    <property type="match status" value="1"/>
</dbReference>
<evidence type="ECO:0000313" key="3">
    <source>
        <dbReference type="Proteomes" id="UP001139971"/>
    </source>
</evidence>
<dbReference type="RefSeq" id="WP_263543507.1">
    <property type="nucleotide sequence ID" value="NZ_JAOVZO020000003.1"/>
</dbReference>
<sequence>MHNVSTLTPAQIKQRLRTQGITITQWAQDRGYARRDVYRVLNGQLKANFGRAHQIAVDLGLKQSDASSKGSTAPCVGNTKAGAHA</sequence>
<proteinExistence type="predicted"/>
<dbReference type="EMBL" id="JAOVZO020000003">
    <property type="protein sequence ID" value="MDC8012259.1"/>
    <property type="molecule type" value="Genomic_DNA"/>
</dbReference>
<dbReference type="AlphaFoldDB" id="A0A9X3YIQ7"/>
<dbReference type="InterPro" id="IPR026365">
    <property type="entry name" value="BcepMu_gp16"/>
</dbReference>
<evidence type="ECO:0000313" key="2">
    <source>
        <dbReference type="EMBL" id="MDC8012259.1"/>
    </source>
</evidence>
<name>A0A9X3YIQ7_9GAMM</name>
<evidence type="ECO:0000256" key="1">
    <source>
        <dbReference type="SAM" id="MobiDB-lite"/>
    </source>
</evidence>
<keyword evidence="3" id="KW-1185">Reference proteome</keyword>